<dbReference type="EMBL" id="JBHMDO010000015">
    <property type="protein sequence ID" value="MFB9325799.1"/>
    <property type="molecule type" value="Genomic_DNA"/>
</dbReference>
<reference evidence="6 7" key="1">
    <citation type="submission" date="2024-09" db="EMBL/GenBank/DDBJ databases">
        <authorList>
            <person name="Sun Q."/>
            <person name="Mori K."/>
        </authorList>
    </citation>
    <scope>NUCLEOTIDE SEQUENCE [LARGE SCALE GENOMIC DNA]</scope>
    <source>
        <strain evidence="6 7">TISTR 2452</strain>
    </source>
</reference>
<dbReference type="InterPro" id="IPR003439">
    <property type="entry name" value="ABC_transporter-like_ATP-bd"/>
</dbReference>
<evidence type="ECO:0000256" key="3">
    <source>
        <dbReference type="ARBA" id="ARBA00022741"/>
    </source>
</evidence>
<dbReference type="Gene3D" id="3.40.50.300">
    <property type="entry name" value="P-loop containing nucleotide triphosphate hydrolases"/>
    <property type="match status" value="1"/>
</dbReference>
<proteinExistence type="inferred from homology"/>
<keyword evidence="4 6" id="KW-0067">ATP-binding</keyword>
<dbReference type="InterPro" id="IPR017871">
    <property type="entry name" value="ABC_transporter-like_CS"/>
</dbReference>
<keyword evidence="7" id="KW-1185">Reference proteome</keyword>
<evidence type="ECO:0000313" key="6">
    <source>
        <dbReference type="EMBL" id="MFB9325799.1"/>
    </source>
</evidence>
<dbReference type="PROSITE" id="PS50893">
    <property type="entry name" value="ABC_TRANSPORTER_2"/>
    <property type="match status" value="1"/>
</dbReference>
<evidence type="ECO:0000313" key="7">
    <source>
        <dbReference type="Proteomes" id="UP001589747"/>
    </source>
</evidence>
<organism evidence="6 7">
    <name type="scientific">Paenibacillus aurantiacus</name>
    <dbReference type="NCBI Taxonomy" id="1936118"/>
    <lineage>
        <taxon>Bacteria</taxon>
        <taxon>Bacillati</taxon>
        <taxon>Bacillota</taxon>
        <taxon>Bacilli</taxon>
        <taxon>Bacillales</taxon>
        <taxon>Paenibacillaceae</taxon>
        <taxon>Paenibacillus</taxon>
    </lineage>
</organism>
<dbReference type="GO" id="GO:0005524">
    <property type="term" value="F:ATP binding"/>
    <property type="evidence" value="ECO:0007669"/>
    <property type="project" value="UniProtKB-KW"/>
</dbReference>
<dbReference type="Pfam" id="PF00005">
    <property type="entry name" value="ABC_tran"/>
    <property type="match status" value="1"/>
</dbReference>
<protein>
    <submittedName>
        <fullName evidence="6">ABC transporter ATP-binding protein</fullName>
    </submittedName>
</protein>
<accession>A0ABV5KKP2</accession>
<evidence type="ECO:0000256" key="4">
    <source>
        <dbReference type="ARBA" id="ARBA00022840"/>
    </source>
</evidence>
<dbReference type="SUPFAM" id="SSF52540">
    <property type="entry name" value="P-loop containing nucleoside triphosphate hydrolases"/>
    <property type="match status" value="1"/>
</dbReference>
<dbReference type="PROSITE" id="PS00211">
    <property type="entry name" value="ABC_TRANSPORTER_1"/>
    <property type="match status" value="1"/>
</dbReference>
<comment type="similarity">
    <text evidence="1">Belongs to the ABC transporter superfamily.</text>
</comment>
<gene>
    <name evidence="6" type="ORF">ACFFSY_07650</name>
</gene>
<dbReference type="InterPro" id="IPR003593">
    <property type="entry name" value="AAA+_ATPase"/>
</dbReference>
<dbReference type="PANTHER" id="PTHR42798:SF4">
    <property type="entry name" value="ABC TRANSPORTER DOMAIN-CONTAINING PROTEIN"/>
    <property type="match status" value="1"/>
</dbReference>
<name>A0ABV5KKP2_9BACL</name>
<evidence type="ECO:0000256" key="2">
    <source>
        <dbReference type="ARBA" id="ARBA00022448"/>
    </source>
</evidence>
<evidence type="ECO:0000259" key="5">
    <source>
        <dbReference type="PROSITE" id="PS50893"/>
    </source>
</evidence>
<dbReference type="InterPro" id="IPR027417">
    <property type="entry name" value="P-loop_NTPase"/>
</dbReference>
<keyword evidence="3" id="KW-0547">Nucleotide-binding</keyword>
<comment type="caution">
    <text evidence="6">The sequence shown here is derived from an EMBL/GenBank/DDBJ whole genome shotgun (WGS) entry which is preliminary data.</text>
</comment>
<dbReference type="Proteomes" id="UP001589747">
    <property type="component" value="Unassembled WGS sequence"/>
</dbReference>
<dbReference type="SMART" id="SM00382">
    <property type="entry name" value="AAA"/>
    <property type="match status" value="1"/>
</dbReference>
<evidence type="ECO:0000256" key="1">
    <source>
        <dbReference type="ARBA" id="ARBA00005417"/>
    </source>
</evidence>
<dbReference type="PANTHER" id="PTHR42798">
    <property type="entry name" value="LIPOPROTEIN-RELEASING SYSTEM ATP-BINDING PROTEIN LOLD"/>
    <property type="match status" value="1"/>
</dbReference>
<sequence length="232" mass="25610">MTAILTANRINKKYNPISATLELATCSLTLERGKTYIIKGKSGSGKTTLLNILGGMDKPSSGTVFYEGKSFYELSDQEQSRIRNEEFGFVFQSYNLIPELTAYENIKLPVFFNPRKKVKSNAIFDVAAEMGIGALLQRKTYQLSGGEQQRVAIARALMMSPAIIFADEPTGSLDTATSRMIADLLVRTVRRRGTTLVIVTHEEHLIDADHIEITIDSGKVSASEDTHVLFGI</sequence>
<keyword evidence="2" id="KW-0813">Transport</keyword>
<feature type="domain" description="ABC transporter" evidence="5">
    <location>
        <begin position="5"/>
        <end position="232"/>
    </location>
</feature>
<dbReference type="InterPro" id="IPR017911">
    <property type="entry name" value="MacB-like_ATP-bd"/>
</dbReference>
<dbReference type="CDD" id="cd03255">
    <property type="entry name" value="ABC_MJ0796_LolCDE_FtsE"/>
    <property type="match status" value="1"/>
</dbReference>
<dbReference type="RefSeq" id="WP_377492330.1">
    <property type="nucleotide sequence ID" value="NZ_JBHMDO010000015.1"/>
</dbReference>